<dbReference type="InterPro" id="IPR024520">
    <property type="entry name" value="DUF3558"/>
</dbReference>
<evidence type="ECO:0000313" key="2">
    <source>
        <dbReference type="Proteomes" id="UP000004691"/>
    </source>
</evidence>
<evidence type="ECO:0008006" key="3">
    <source>
        <dbReference type="Google" id="ProtNLM"/>
    </source>
</evidence>
<dbReference type="AlphaFoldDB" id="I0V6X0"/>
<organism evidence="1 2">
    <name type="scientific">Saccharomonospora xinjiangensis XJ-54</name>
    <dbReference type="NCBI Taxonomy" id="882086"/>
    <lineage>
        <taxon>Bacteria</taxon>
        <taxon>Bacillati</taxon>
        <taxon>Actinomycetota</taxon>
        <taxon>Actinomycetes</taxon>
        <taxon>Pseudonocardiales</taxon>
        <taxon>Pseudonocardiaceae</taxon>
        <taxon>Saccharomonospora</taxon>
    </lineage>
</organism>
<sequence>MRVLGGRSAPVAVGTSLVTVLTVLTALIAGCDTLDSGLGMSVNAGGTGPARSVPGASTGATGGGIDVDPCALLGAGDRSSAGLTSPGEHITVAGSPACDYVQPGSFGLTVTVDSRTDLEEVRDRAPGAEAVRVGSAHALLVADRDADDGVCSVSVSVGSGDGTVHIDVTNADFHDTTLACTRATTVAELIEPELT</sequence>
<accession>I0V6X0</accession>
<protein>
    <recommendedName>
        <fullName evidence="3">DUF3558 domain-containing protein</fullName>
    </recommendedName>
</protein>
<proteinExistence type="predicted"/>
<dbReference type="OrthoDB" id="3622719at2"/>
<dbReference type="EMBL" id="JH636049">
    <property type="protein sequence ID" value="EID55873.1"/>
    <property type="molecule type" value="Genomic_DNA"/>
</dbReference>
<evidence type="ECO:0000313" key="1">
    <source>
        <dbReference type="EMBL" id="EID55873.1"/>
    </source>
</evidence>
<reference evidence="1 2" key="1">
    <citation type="submission" date="2012-01" db="EMBL/GenBank/DDBJ databases">
        <title>Improved High-Quality Draft sequence of Saccharomonospora xinjiangensis XJ-54.</title>
        <authorList>
            <consortium name="US DOE Joint Genome Institute"/>
            <person name="Lucas S."/>
            <person name="Han J."/>
            <person name="Lapidus A."/>
            <person name="Cheng J.-F."/>
            <person name="Goodwin L."/>
            <person name="Pitluck S."/>
            <person name="Peters L."/>
            <person name="Mikhailova N."/>
            <person name="Teshima H."/>
            <person name="Detter J.C."/>
            <person name="Han C."/>
            <person name="Tapia R."/>
            <person name="Land M."/>
            <person name="Hauser L."/>
            <person name="Kyrpides N."/>
            <person name="Ivanova N."/>
            <person name="Pagani I."/>
            <person name="Brambilla E.-M."/>
            <person name="Klenk H.-P."/>
            <person name="Woyke T."/>
        </authorList>
    </citation>
    <scope>NUCLEOTIDE SEQUENCE [LARGE SCALE GENOMIC DNA]</scope>
    <source>
        <strain evidence="1 2">XJ-54</strain>
    </source>
</reference>
<dbReference type="Pfam" id="PF12079">
    <property type="entry name" value="DUF3558"/>
    <property type="match status" value="1"/>
</dbReference>
<keyword evidence="2" id="KW-1185">Reference proteome</keyword>
<dbReference type="HOGENOM" id="CLU_120484_0_0_11"/>
<gene>
    <name evidence="1" type="ORF">SacxiDRAFT_3680</name>
</gene>
<dbReference type="eggNOG" id="ENOG50342RH">
    <property type="taxonomic scope" value="Bacteria"/>
</dbReference>
<dbReference type="PROSITE" id="PS51257">
    <property type="entry name" value="PROKAR_LIPOPROTEIN"/>
    <property type="match status" value="1"/>
</dbReference>
<name>I0V6X0_9PSEU</name>
<dbReference type="Proteomes" id="UP000004691">
    <property type="component" value="Unassembled WGS sequence"/>
</dbReference>
<dbReference type="STRING" id="882086.SacxiDRAFT_3680"/>